<evidence type="ECO:0000313" key="2">
    <source>
        <dbReference type="EMBL" id="KAF7802816.1"/>
    </source>
</evidence>
<dbReference type="AlphaFoldDB" id="A0A834SG06"/>
<dbReference type="Proteomes" id="UP000634136">
    <property type="component" value="Unassembled WGS sequence"/>
</dbReference>
<name>A0A834SG06_9FABA</name>
<gene>
    <name evidence="2" type="ORF">G2W53_041927</name>
</gene>
<accession>A0A834SG06</accession>
<reference evidence="2" key="1">
    <citation type="submission" date="2020-09" db="EMBL/GenBank/DDBJ databases">
        <title>Genome-Enabled Discovery of Anthraquinone Biosynthesis in Senna tora.</title>
        <authorList>
            <person name="Kang S.-H."/>
            <person name="Pandey R.P."/>
            <person name="Lee C.-M."/>
            <person name="Sim J.-S."/>
            <person name="Jeong J.-T."/>
            <person name="Choi B.-S."/>
            <person name="Jung M."/>
            <person name="Ginzburg D."/>
            <person name="Zhao K."/>
            <person name="Won S.Y."/>
            <person name="Oh T.-J."/>
            <person name="Yu Y."/>
            <person name="Kim N.-H."/>
            <person name="Lee O.R."/>
            <person name="Lee T.-H."/>
            <person name="Bashyal P."/>
            <person name="Kim T.-S."/>
            <person name="Lee W.-H."/>
            <person name="Kawkins C."/>
            <person name="Kim C.-K."/>
            <person name="Kim J.S."/>
            <person name="Ahn B.O."/>
            <person name="Rhee S.Y."/>
            <person name="Sohng J.K."/>
        </authorList>
    </citation>
    <scope>NUCLEOTIDE SEQUENCE</scope>
    <source>
        <tissue evidence="2">Leaf</tissue>
    </source>
</reference>
<keyword evidence="3" id="KW-1185">Reference proteome</keyword>
<organism evidence="2 3">
    <name type="scientific">Senna tora</name>
    <dbReference type="NCBI Taxonomy" id="362788"/>
    <lineage>
        <taxon>Eukaryota</taxon>
        <taxon>Viridiplantae</taxon>
        <taxon>Streptophyta</taxon>
        <taxon>Embryophyta</taxon>
        <taxon>Tracheophyta</taxon>
        <taxon>Spermatophyta</taxon>
        <taxon>Magnoliopsida</taxon>
        <taxon>eudicotyledons</taxon>
        <taxon>Gunneridae</taxon>
        <taxon>Pentapetalae</taxon>
        <taxon>rosids</taxon>
        <taxon>fabids</taxon>
        <taxon>Fabales</taxon>
        <taxon>Fabaceae</taxon>
        <taxon>Caesalpinioideae</taxon>
        <taxon>Cassia clade</taxon>
        <taxon>Senna</taxon>
    </lineage>
</organism>
<keyword evidence="1" id="KW-0472">Membrane</keyword>
<keyword evidence="1" id="KW-1133">Transmembrane helix</keyword>
<keyword evidence="1" id="KW-0812">Transmembrane</keyword>
<proteinExistence type="predicted"/>
<sequence>MPNDLRIMQALVVYALIGGIVIVGLLGEPELYSIGSIHVPIIFSQILAIRPPRVLHFVVLNPLDCVVLSIGLDGPVPCHWAHANHGSSRIMDVEEILRGILG</sequence>
<comment type="caution">
    <text evidence="2">The sequence shown here is derived from an EMBL/GenBank/DDBJ whole genome shotgun (WGS) entry which is preliminary data.</text>
</comment>
<evidence type="ECO:0000256" key="1">
    <source>
        <dbReference type="SAM" id="Phobius"/>
    </source>
</evidence>
<dbReference type="EMBL" id="JAAIUW010000013">
    <property type="protein sequence ID" value="KAF7802816.1"/>
    <property type="molecule type" value="Genomic_DNA"/>
</dbReference>
<protein>
    <submittedName>
        <fullName evidence="2">Uncharacterized protein</fullName>
    </submittedName>
</protein>
<evidence type="ECO:0000313" key="3">
    <source>
        <dbReference type="Proteomes" id="UP000634136"/>
    </source>
</evidence>
<feature type="transmembrane region" description="Helical" evidence="1">
    <location>
        <begin position="7"/>
        <end position="25"/>
    </location>
</feature>